<sequence length="107" mass="12245">MYKLNGISFTWGQKYLPEINAENTPKNPPGHACHKRRKLPASEHGHYKHRKRDIRKRDISPKKQKIPSIVNLKLETASTFCSCNVPQGEVNARTGPWRRVANANDQS</sequence>
<dbReference type="Proteomes" id="UP001054837">
    <property type="component" value="Unassembled WGS sequence"/>
</dbReference>
<dbReference type="EMBL" id="BPLQ01003448">
    <property type="protein sequence ID" value="GIY00601.1"/>
    <property type="molecule type" value="Genomic_DNA"/>
</dbReference>
<accession>A0AAV4PUM6</accession>
<protein>
    <submittedName>
        <fullName evidence="2">Uncharacterized protein</fullName>
    </submittedName>
</protein>
<evidence type="ECO:0000256" key="1">
    <source>
        <dbReference type="SAM" id="MobiDB-lite"/>
    </source>
</evidence>
<keyword evidence="3" id="KW-1185">Reference proteome</keyword>
<dbReference type="AlphaFoldDB" id="A0AAV4PUM6"/>
<proteinExistence type="predicted"/>
<feature type="region of interest" description="Disordered" evidence="1">
    <location>
        <begin position="20"/>
        <end position="65"/>
    </location>
</feature>
<reference evidence="2 3" key="1">
    <citation type="submission" date="2021-06" db="EMBL/GenBank/DDBJ databases">
        <title>Caerostris darwini draft genome.</title>
        <authorList>
            <person name="Kono N."/>
            <person name="Arakawa K."/>
        </authorList>
    </citation>
    <scope>NUCLEOTIDE SEQUENCE [LARGE SCALE GENOMIC DNA]</scope>
</reference>
<comment type="caution">
    <text evidence="2">The sequence shown here is derived from an EMBL/GenBank/DDBJ whole genome shotgun (WGS) entry which is preliminary data.</text>
</comment>
<organism evidence="2 3">
    <name type="scientific">Caerostris darwini</name>
    <dbReference type="NCBI Taxonomy" id="1538125"/>
    <lineage>
        <taxon>Eukaryota</taxon>
        <taxon>Metazoa</taxon>
        <taxon>Ecdysozoa</taxon>
        <taxon>Arthropoda</taxon>
        <taxon>Chelicerata</taxon>
        <taxon>Arachnida</taxon>
        <taxon>Araneae</taxon>
        <taxon>Araneomorphae</taxon>
        <taxon>Entelegynae</taxon>
        <taxon>Araneoidea</taxon>
        <taxon>Araneidae</taxon>
        <taxon>Caerostris</taxon>
    </lineage>
</organism>
<name>A0AAV4PUM6_9ARAC</name>
<evidence type="ECO:0000313" key="2">
    <source>
        <dbReference type="EMBL" id="GIY00601.1"/>
    </source>
</evidence>
<evidence type="ECO:0000313" key="3">
    <source>
        <dbReference type="Proteomes" id="UP001054837"/>
    </source>
</evidence>
<gene>
    <name evidence="2" type="ORF">CDAR_19991</name>
</gene>